<dbReference type="AlphaFoldDB" id="A0A2W7C943"/>
<organism evidence="1 2">
    <name type="scientific">Mesorhizobium kowhaii</name>
    <dbReference type="NCBI Taxonomy" id="1300272"/>
    <lineage>
        <taxon>Bacteria</taxon>
        <taxon>Pseudomonadati</taxon>
        <taxon>Pseudomonadota</taxon>
        <taxon>Alphaproteobacteria</taxon>
        <taxon>Hyphomicrobiales</taxon>
        <taxon>Phyllobacteriaceae</taxon>
        <taxon>Mesorhizobium</taxon>
    </lineage>
</organism>
<evidence type="ECO:0000313" key="1">
    <source>
        <dbReference type="EMBL" id="PZV39720.1"/>
    </source>
</evidence>
<gene>
    <name evidence="1" type="ORF">B5V02_07240</name>
</gene>
<proteinExistence type="predicted"/>
<accession>A0A2W7C943</accession>
<reference evidence="2" key="1">
    <citation type="submission" date="2017-03" db="EMBL/GenBank/DDBJ databases">
        <authorList>
            <person name="Safronova V.I."/>
            <person name="Sazanova A.L."/>
            <person name="Chirak E.R."/>
        </authorList>
    </citation>
    <scope>NUCLEOTIDE SEQUENCE [LARGE SCALE GENOMIC DNA]</scope>
    <source>
        <strain evidence="2">Ach-343</strain>
    </source>
</reference>
<comment type="caution">
    <text evidence="1">The sequence shown here is derived from an EMBL/GenBank/DDBJ whole genome shotgun (WGS) entry which is preliminary data.</text>
</comment>
<sequence>MEAVISSGPQAVDVVHLVTDLVETLLPTMARLGIVAASQVDPFTLADRILSEVGAGGTLMGRSEIAAWTTKPE</sequence>
<dbReference type="EMBL" id="MZXV01000013">
    <property type="protein sequence ID" value="PZV39720.1"/>
    <property type="molecule type" value="Genomic_DNA"/>
</dbReference>
<protein>
    <submittedName>
        <fullName evidence="1">Uncharacterized protein</fullName>
    </submittedName>
</protein>
<dbReference type="Proteomes" id="UP000248616">
    <property type="component" value="Unassembled WGS sequence"/>
</dbReference>
<evidence type="ECO:0000313" key="2">
    <source>
        <dbReference type="Proteomes" id="UP000248616"/>
    </source>
</evidence>
<name>A0A2W7C943_9HYPH</name>
<keyword evidence="2" id="KW-1185">Reference proteome</keyword>